<evidence type="ECO:0000313" key="1">
    <source>
        <dbReference type="EMBL" id="KDR11396.1"/>
    </source>
</evidence>
<organism evidence="1 2">
    <name type="scientific">Zootermopsis nevadensis</name>
    <name type="common">Dampwood termite</name>
    <dbReference type="NCBI Taxonomy" id="136037"/>
    <lineage>
        <taxon>Eukaryota</taxon>
        <taxon>Metazoa</taxon>
        <taxon>Ecdysozoa</taxon>
        <taxon>Arthropoda</taxon>
        <taxon>Hexapoda</taxon>
        <taxon>Insecta</taxon>
        <taxon>Pterygota</taxon>
        <taxon>Neoptera</taxon>
        <taxon>Polyneoptera</taxon>
        <taxon>Dictyoptera</taxon>
        <taxon>Blattodea</taxon>
        <taxon>Blattoidea</taxon>
        <taxon>Termitoidae</taxon>
        <taxon>Termopsidae</taxon>
        <taxon>Zootermopsis</taxon>
    </lineage>
</organism>
<dbReference type="EMBL" id="KK853098">
    <property type="protein sequence ID" value="KDR11396.1"/>
    <property type="molecule type" value="Genomic_DNA"/>
</dbReference>
<name>A0A067QPK6_ZOONE</name>
<dbReference type="Proteomes" id="UP000027135">
    <property type="component" value="Unassembled WGS sequence"/>
</dbReference>
<evidence type="ECO:0000313" key="2">
    <source>
        <dbReference type="Proteomes" id="UP000027135"/>
    </source>
</evidence>
<dbReference type="AlphaFoldDB" id="A0A067QPK6"/>
<proteinExistence type="predicted"/>
<sequence>MKPVQYTQSEVVTKKSKGSQTEGVLTGVSCLQVMQSLIVISL</sequence>
<dbReference type="InParanoid" id="A0A067QPK6"/>
<gene>
    <name evidence="1" type="ORF">L798_14028</name>
</gene>
<keyword evidence="2" id="KW-1185">Reference proteome</keyword>
<protein>
    <submittedName>
        <fullName evidence="1">Uncharacterized protein</fullName>
    </submittedName>
</protein>
<reference evidence="1 2" key="1">
    <citation type="journal article" date="2014" name="Nat. Commun.">
        <title>Molecular traces of alternative social organization in a termite genome.</title>
        <authorList>
            <person name="Terrapon N."/>
            <person name="Li C."/>
            <person name="Robertson H.M."/>
            <person name="Ji L."/>
            <person name="Meng X."/>
            <person name="Booth W."/>
            <person name="Chen Z."/>
            <person name="Childers C.P."/>
            <person name="Glastad K.M."/>
            <person name="Gokhale K."/>
            <person name="Gowin J."/>
            <person name="Gronenberg W."/>
            <person name="Hermansen R.A."/>
            <person name="Hu H."/>
            <person name="Hunt B.G."/>
            <person name="Huylmans A.K."/>
            <person name="Khalil S.M."/>
            <person name="Mitchell R.D."/>
            <person name="Munoz-Torres M.C."/>
            <person name="Mustard J.A."/>
            <person name="Pan H."/>
            <person name="Reese J.T."/>
            <person name="Scharf M.E."/>
            <person name="Sun F."/>
            <person name="Vogel H."/>
            <person name="Xiao J."/>
            <person name="Yang W."/>
            <person name="Yang Z."/>
            <person name="Yang Z."/>
            <person name="Zhou J."/>
            <person name="Zhu J."/>
            <person name="Brent C.S."/>
            <person name="Elsik C.G."/>
            <person name="Goodisman M.A."/>
            <person name="Liberles D.A."/>
            <person name="Roe R.M."/>
            <person name="Vargo E.L."/>
            <person name="Vilcinskas A."/>
            <person name="Wang J."/>
            <person name="Bornberg-Bauer E."/>
            <person name="Korb J."/>
            <person name="Zhang G."/>
            <person name="Liebig J."/>
        </authorList>
    </citation>
    <scope>NUCLEOTIDE SEQUENCE [LARGE SCALE GENOMIC DNA]</scope>
    <source>
        <tissue evidence="1">Whole organism</tissue>
    </source>
</reference>
<accession>A0A067QPK6</accession>